<name>A0A1A0MU55_MYCMU</name>
<evidence type="ECO:0000313" key="6">
    <source>
        <dbReference type="EMBL" id="OBA88308.1"/>
    </source>
</evidence>
<keyword evidence="4" id="KW-0949">S-adenosyl-L-methionine</keyword>
<reference evidence="6 7" key="1">
    <citation type="submission" date="2016-06" db="EMBL/GenBank/DDBJ databases">
        <authorList>
            <person name="Kjaerup R.B."/>
            <person name="Dalgaard T.S."/>
            <person name="Juul-Madsen H.R."/>
        </authorList>
    </citation>
    <scope>NUCLEOTIDE SEQUENCE [LARGE SCALE GENOMIC DNA]</scope>
    <source>
        <strain evidence="6 7">1199456.5</strain>
    </source>
</reference>
<dbReference type="PANTHER" id="PTHR43667">
    <property type="entry name" value="CYCLOPROPANE-FATTY-ACYL-PHOSPHOLIPID SYNTHASE"/>
    <property type="match status" value="1"/>
</dbReference>
<dbReference type="GO" id="GO:0008610">
    <property type="term" value="P:lipid biosynthetic process"/>
    <property type="evidence" value="ECO:0007669"/>
    <property type="project" value="InterPro"/>
</dbReference>
<dbReference type="RefSeq" id="WP_064858485.1">
    <property type="nucleotide sequence ID" value="NZ_LZSF01000108.1"/>
</dbReference>
<comment type="similarity">
    <text evidence="1">Belongs to the CFA/CMAS family.</text>
</comment>
<keyword evidence="2" id="KW-0489">Methyltransferase</keyword>
<comment type="caution">
    <text evidence="6">The sequence shown here is derived from an EMBL/GenBank/DDBJ whole genome shotgun (WGS) entry which is preliminary data.</text>
</comment>
<dbReference type="InterPro" id="IPR029063">
    <property type="entry name" value="SAM-dependent_MTases_sf"/>
</dbReference>
<dbReference type="Gene3D" id="3.40.50.150">
    <property type="entry name" value="Vaccinia Virus protein VP39"/>
    <property type="match status" value="1"/>
</dbReference>
<evidence type="ECO:0000256" key="5">
    <source>
        <dbReference type="ARBA" id="ARBA00023098"/>
    </source>
</evidence>
<dbReference type="GO" id="GO:0032259">
    <property type="term" value="P:methylation"/>
    <property type="evidence" value="ECO:0007669"/>
    <property type="project" value="UniProtKB-KW"/>
</dbReference>
<proteinExistence type="inferred from homology"/>
<dbReference type="SUPFAM" id="SSF53335">
    <property type="entry name" value="S-adenosyl-L-methionine-dependent methyltransferases"/>
    <property type="match status" value="1"/>
</dbReference>
<dbReference type="GO" id="GO:0008168">
    <property type="term" value="F:methyltransferase activity"/>
    <property type="evidence" value="ECO:0007669"/>
    <property type="project" value="UniProtKB-KW"/>
</dbReference>
<dbReference type="InterPro" id="IPR003333">
    <property type="entry name" value="CMAS"/>
</dbReference>
<dbReference type="AlphaFoldDB" id="A0A1A0MU55"/>
<accession>A0A1A0MU55</accession>
<dbReference type="PIRSF" id="PIRSF003085">
    <property type="entry name" value="CMAS"/>
    <property type="match status" value="1"/>
</dbReference>
<dbReference type="InterPro" id="IPR050723">
    <property type="entry name" value="CFA/CMAS"/>
</dbReference>
<organism evidence="6 7">
    <name type="scientific">Mycolicibacterium mucogenicum</name>
    <name type="common">Mycobacterium mucogenicum</name>
    <dbReference type="NCBI Taxonomy" id="56689"/>
    <lineage>
        <taxon>Bacteria</taxon>
        <taxon>Bacillati</taxon>
        <taxon>Actinomycetota</taxon>
        <taxon>Actinomycetes</taxon>
        <taxon>Mycobacteriales</taxon>
        <taxon>Mycobacteriaceae</taxon>
        <taxon>Mycolicibacterium</taxon>
    </lineage>
</organism>
<dbReference type="OrthoDB" id="9782855at2"/>
<sequence>MTNQLHDGAAAYDPFLPARWTEIAQVPSGLRTRLGTPVARALFRAAVRDLPVRVEYPDGTVQGAAGADDPAAPRMLLHRPDDFFGRIANSGLIGFGEAYMVGDWSAPELTAVLTALASRIDTVVPAAFQGLRSVLLPRTPRNHRGAQADTRANIAHHYDLSNEFFSMFLDPTLTYSCALFDTLDPAPAWRDLAAAQHRKIDRLLDATGVGAGTRLLEIGTGWGELAIRAAQRGAHVHTVTLSREQQLLARERIAAAGLSDRITVELCDYRDITGTYDAIISVEMIEAVGYRYLPAYLRTLERLLDVDGRVGLQLITMPHKRMLASRDTYTWVHKYIFPGGFLPSVKLMERSISAHTALRITDRHSFGPHYAHTLRLWLQRFTANSAGADALGFDRIFRRMWRFYLAYSEAGFASGYLDLHQLVLQPKARS</sequence>
<dbReference type="Proteomes" id="UP000093962">
    <property type="component" value="Unassembled WGS sequence"/>
</dbReference>
<dbReference type="Pfam" id="PF02353">
    <property type="entry name" value="CMAS"/>
    <property type="match status" value="1"/>
</dbReference>
<evidence type="ECO:0000256" key="3">
    <source>
        <dbReference type="ARBA" id="ARBA00022679"/>
    </source>
</evidence>
<dbReference type="CDD" id="cd02440">
    <property type="entry name" value="AdoMet_MTases"/>
    <property type="match status" value="1"/>
</dbReference>
<evidence type="ECO:0000256" key="2">
    <source>
        <dbReference type="ARBA" id="ARBA00022603"/>
    </source>
</evidence>
<keyword evidence="5" id="KW-0443">Lipid metabolism</keyword>
<evidence type="ECO:0000256" key="1">
    <source>
        <dbReference type="ARBA" id="ARBA00010815"/>
    </source>
</evidence>
<evidence type="ECO:0000256" key="4">
    <source>
        <dbReference type="ARBA" id="ARBA00022691"/>
    </source>
</evidence>
<dbReference type="EMBL" id="LZSF01000108">
    <property type="protein sequence ID" value="OBA88308.1"/>
    <property type="molecule type" value="Genomic_DNA"/>
</dbReference>
<evidence type="ECO:0000313" key="7">
    <source>
        <dbReference type="Proteomes" id="UP000093962"/>
    </source>
</evidence>
<protein>
    <submittedName>
        <fullName evidence="6">Cyclopropane-fatty-acyl-phospholipid synthase</fullName>
    </submittedName>
</protein>
<keyword evidence="3" id="KW-0808">Transferase</keyword>
<dbReference type="PANTHER" id="PTHR43667:SF2">
    <property type="entry name" value="FATTY ACID C-METHYL TRANSFERASE"/>
    <property type="match status" value="1"/>
</dbReference>
<gene>
    <name evidence="6" type="ORF">A5642_17095</name>
</gene>